<evidence type="ECO:0000313" key="2">
    <source>
        <dbReference type="Proteomes" id="UP001574673"/>
    </source>
</evidence>
<keyword evidence="2" id="KW-1185">Reference proteome</keyword>
<reference evidence="2" key="1">
    <citation type="submission" date="2024-06" db="EMBL/GenBank/DDBJ databases">
        <title>Radixoralia hellwigii gen. nov., sp nov., isolated from a root canal in the human oral cavity.</title>
        <authorList>
            <person name="Bartsch S."/>
            <person name="Wittmer A."/>
            <person name="Schulz A.-K."/>
            <person name="Neumann-Schaal M."/>
            <person name="Wolf J."/>
            <person name="Gronow S."/>
            <person name="Tennert C."/>
            <person name="Haecker G."/>
            <person name="Cieplik F."/>
            <person name="Al-Ahmad A."/>
        </authorList>
    </citation>
    <scope>NUCLEOTIDE SEQUENCE [LARGE SCALE GENOMIC DNA]</scope>
    <source>
        <strain evidence="2">Wk13</strain>
    </source>
</reference>
<evidence type="ECO:0000313" key="1">
    <source>
        <dbReference type="EMBL" id="MFA9950666.1"/>
    </source>
</evidence>
<proteinExistence type="predicted"/>
<comment type="caution">
    <text evidence="1">The sequence shown here is derived from an EMBL/GenBank/DDBJ whole genome shotgun (WGS) entry which is preliminary data.</text>
</comment>
<accession>A0ABV4UGB7</accession>
<organism evidence="1 2">
    <name type="scientific">Dentiradicibacter hellwigii</name>
    <dbReference type="NCBI Taxonomy" id="3149053"/>
    <lineage>
        <taxon>Bacteria</taxon>
        <taxon>Pseudomonadati</taxon>
        <taxon>Pseudomonadota</taxon>
        <taxon>Betaproteobacteria</taxon>
        <taxon>Rhodocyclales</taxon>
        <taxon>Rhodocyclaceae</taxon>
        <taxon>Dentiradicibacter</taxon>
    </lineage>
</organism>
<gene>
    <name evidence="1" type="ORF">ABCS64_10120</name>
</gene>
<dbReference type="RefSeq" id="WP_418891707.1">
    <property type="nucleotide sequence ID" value="NZ_JBEUWX010000002.1"/>
</dbReference>
<sequence>MFNDLRSKDRPWGKWFRLGQWQLPESEISLIRAYFRLYAQNPGFRWNFVEEPPFDALLIDESVTDINSVLKKFAPRISMLVTWEQKNNSGSFLQRPLRSDNLEKWLRRIEYEISQQESSSERSVLTSAASSTIQAANPALPTFSRPTGMGGDEKSASHSSEYFKLRRWPPAMLLQKNPVRTRLATMLLRRAMRLEEMTAITQRPLQECASFLNLLKNSGLIEVYAEAVPIPQPQPSASKLQSEEEKMPKIPVVKGFIAMFRRKLRL</sequence>
<dbReference type="Proteomes" id="UP001574673">
    <property type="component" value="Unassembled WGS sequence"/>
</dbReference>
<name>A0ABV4UGB7_9RHOO</name>
<dbReference type="EMBL" id="JBEUWX010000002">
    <property type="protein sequence ID" value="MFA9950666.1"/>
    <property type="molecule type" value="Genomic_DNA"/>
</dbReference>
<protein>
    <submittedName>
        <fullName evidence="1">Uncharacterized protein</fullName>
    </submittedName>
</protein>